<dbReference type="SUPFAM" id="SSF64288">
    <property type="entry name" value="Chorismate lyase-like"/>
    <property type="match status" value="1"/>
</dbReference>
<dbReference type="Gene3D" id="1.10.10.10">
    <property type="entry name" value="Winged helix-like DNA-binding domain superfamily/Winged helix DNA-binding domain"/>
    <property type="match status" value="1"/>
</dbReference>
<dbReference type="Gene3D" id="3.40.1410.10">
    <property type="entry name" value="Chorismate lyase-like"/>
    <property type="match status" value="1"/>
</dbReference>
<dbReference type="PANTHER" id="PTHR44846:SF1">
    <property type="entry name" value="MANNOSYL-D-GLYCERATE TRANSPORT_METABOLISM SYSTEM REPRESSOR MNGR-RELATED"/>
    <property type="match status" value="1"/>
</dbReference>
<name>A0A9D2VV73_9FIRM</name>
<accession>A0A9D2VV73</accession>
<dbReference type="GO" id="GO:0003700">
    <property type="term" value="F:DNA-binding transcription factor activity"/>
    <property type="evidence" value="ECO:0007669"/>
    <property type="project" value="InterPro"/>
</dbReference>
<dbReference type="InterPro" id="IPR011663">
    <property type="entry name" value="UTRA"/>
</dbReference>
<sequence>MAVIEKVNPMPLYLQLKNQIKKEIRTGLLKAGDKLPSEAQLQKEYGMSRVTVRNAMEELAAEGYIIKVQGKGSFVANSDMLRLPIGVTSFSEDARMQGVSLTSTILKTGVEEIQSELDRRFFGSKTGGKVFVLKRVRKADGVPVTVEENHLPPELVTLEEEDLTGSLYDILINKYHMVPSNKGRRSIKITFADEEIAEALGLSRGTPVIESEMCVFDMSGEPIHTVKDWVRGDNDRYIRWYV</sequence>
<dbReference type="InterPro" id="IPR036388">
    <property type="entry name" value="WH-like_DNA-bd_sf"/>
</dbReference>
<dbReference type="SMART" id="SM00345">
    <property type="entry name" value="HTH_GNTR"/>
    <property type="match status" value="1"/>
</dbReference>
<reference evidence="5" key="1">
    <citation type="journal article" date="2021" name="PeerJ">
        <title>Extensive microbial diversity within the chicken gut microbiome revealed by metagenomics and culture.</title>
        <authorList>
            <person name="Gilroy R."/>
            <person name="Ravi A."/>
            <person name="Getino M."/>
            <person name="Pursley I."/>
            <person name="Horton D.L."/>
            <person name="Alikhan N.F."/>
            <person name="Baker D."/>
            <person name="Gharbi K."/>
            <person name="Hall N."/>
            <person name="Watson M."/>
            <person name="Adriaenssens E.M."/>
            <person name="Foster-Nyarko E."/>
            <person name="Jarju S."/>
            <person name="Secka A."/>
            <person name="Antonio M."/>
            <person name="Oren A."/>
            <person name="Chaudhuri R.R."/>
            <person name="La Ragione R."/>
            <person name="Hildebrand F."/>
            <person name="Pallen M.J."/>
        </authorList>
    </citation>
    <scope>NUCLEOTIDE SEQUENCE</scope>
    <source>
        <strain evidence="5">USAMLcec4-12693</strain>
    </source>
</reference>
<dbReference type="SUPFAM" id="SSF46785">
    <property type="entry name" value="Winged helix' DNA-binding domain"/>
    <property type="match status" value="1"/>
</dbReference>
<dbReference type="EMBL" id="DYXE01000008">
    <property type="protein sequence ID" value="HJH48800.1"/>
    <property type="molecule type" value="Genomic_DNA"/>
</dbReference>
<dbReference type="Pfam" id="PF00392">
    <property type="entry name" value="GntR"/>
    <property type="match status" value="1"/>
</dbReference>
<dbReference type="GO" id="GO:0003677">
    <property type="term" value="F:DNA binding"/>
    <property type="evidence" value="ECO:0007669"/>
    <property type="project" value="UniProtKB-KW"/>
</dbReference>
<evidence type="ECO:0000256" key="2">
    <source>
        <dbReference type="ARBA" id="ARBA00023125"/>
    </source>
</evidence>
<feature type="domain" description="HTH gntR-type" evidence="4">
    <location>
        <begin position="10"/>
        <end position="78"/>
    </location>
</feature>
<dbReference type="FunFam" id="1.10.10.10:FF:000079">
    <property type="entry name" value="GntR family transcriptional regulator"/>
    <property type="match status" value="1"/>
</dbReference>
<dbReference type="InterPro" id="IPR028978">
    <property type="entry name" value="Chorismate_lyase_/UTRA_dom_sf"/>
</dbReference>
<evidence type="ECO:0000256" key="1">
    <source>
        <dbReference type="ARBA" id="ARBA00023015"/>
    </source>
</evidence>
<dbReference type="Proteomes" id="UP000813420">
    <property type="component" value="Unassembled WGS sequence"/>
</dbReference>
<dbReference type="InterPro" id="IPR050679">
    <property type="entry name" value="Bact_HTH_transcr_reg"/>
</dbReference>
<keyword evidence="1" id="KW-0805">Transcription regulation</keyword>
<evidence type="ECO:0000313" key="5">
    <source>
        <dbReference type="EMBL" id="HJH48800.1"/>
    </source>
</evidence>
<protein>
    <submittedName>
        <fullName evidence="5">GntR family transcriptional regulator</fullName>
    </submittedName>
</protein>
<dbReference type="InterPro" id="IPR036390">
    <property type="entry name" value="WH_DNA-bd_sf"/>
</dbReference>
<organism evidence="5 6">
    <name type="scientific">Merdimonas faecis</name>
    <dbReference type="NCBI Taxonomy" id="1653435"/>
    <lineage>
        <taxon>Bacteria</taxon>
        <taxon>Bacillati</taxon>
        <taxon>Bacillota</taxon>
        <taxon>Clostridia</taxon>
        <taxon>Lachnospirales</taxon>
        <taxon>Lachnospiraceae</taxon>
        <taxon>Merdimonas</taxon>
    </lineage>
</organism>
<dbReference type="InterPro" id="IPR000524">
    <property type="entry name" value="Tscrpt_reg_HTH_GntR"/>
</dbReference>
<dbReference type="SMART" id="SM00866">
    <property type="entry name" value="UTRA"/>
    <property type="match status" value="1"/>
</dbReference>
<keyword evidence="3" id="KW-0804">Transcription</keyword>
<dbReference type="GO" id="GO:0045892">
    <property type="term" value="P:negative regulation of DNA-templated transcription"/>
    <property type="evidence" value="ECO:0007669"/>
    <property type="project" value="TreeGrafter"/>
</dbReference>
<proteinExistence type="predicted"/>
<gene>
    <name evidence="5" type="ORF">K8V39_00875</name>
</gene>
<dbReference type="AlphaFoldDB" id="A0A9D2VV73"/>
<keyword evidence="2" id="KW-0238">DNA-binding</keyword>
<dbReference type="PANTHER" id="PTHR44846">
    <property type="entry name" value="MANNOSYL-D-GLYCERATE TRANSPORT/METABOLISM SYSTEM REPRESSOR MNGR-RELATED"/>
    <property type="match status" value="1"/>
</dbReference>
<dbReference type="CDD" id="cd07377">
    <property type="entry name" value="WHTH_GntR"/>
    <property type="match status" value="1"/>
</dbReference>
<evidence type="ECO:0000313" key="6">
    <source>
        <dbReference type="Proteomes" id="UP000813420"/>
    </source>
</evidence>
<dbReference type="RefSeq" id="WP_070087670.1">
    <property type="nucleotide sequence ID" value="NZ_CABMJS010000006.1"/>
</dbReference>
<comment type="caution">
    <text evidence="5">The sequence shown here is derived from an EMBL/GenBank/DDBJ whole genome shotgun (WGS) entry which is preliminary data.</text>
</comment>
<dbReference type="PROSITE" id="PS50949">
    <property type="entry name" value="HTH_GNTR"/>
    <property type="match status" value="1"/>
</dbReference>
<reference evidence="5" key="2">
    <citation type="submission" date="2021-09" db="EMBL/GenBank/DDBJ databases">
        <authorList>
            <person name="Gilroy R."/>
        </authorList>
    </citation>
    <scope>NUCLEOTIDE SEQUENCE</scope>
    <source>
        <strain evidence="5">USAMLcec4-12693</strain>
    </source>
</reference>
<evidence type="ECO:0000259" key="4">
    <source>
        <dbReference type="PROSITE" id="PS50949"/>
    </source>
</evidence>
<dbReference type="Pfam" id="PF07702">
    <property type="entry name" value="UTRA"/>
    <property type="match status" value="1"/>
</dbReference>
<dbReference type="PRINTS" id="PR00035">
    <property type="entry name" value="HTHGNTR"/>
</dbReference>
<evidence type="ECO:0000256" key="3">
    <source>
        <dbReference type="ARBA" id="ARBA00023163"/>
    </source>
</evidence>